<evidence type="ECO:0000313" key="9">
    <source>
        <dbReference type="Proteomes" id="UP001500466"/>
    </source>
</evidence>
<dbReference type="Gene3D" id="1.50.10.10">
    <property type="match status" value="1"/>
</dbReference>
<dbReference type="Gene3D" id="2.60.420.10">
    <property type="entry name" value="Maltose phosphorylase, domain 3"/>
    <property type="match status" value="1"/>
</dbReference>
<dbReference type="InterPro" id="IPR005196">
    <property type="entry name" value="Glyco_hydro_65_N"/>
</dbReference>
<evidence type="ECO:0000259" key="7">
    <source>
        <dbReference type="Pfam" id="PF03636"/>
    </source>
</evidence>
<evidence type="ECO:0000259" key="6">
    <source>
        <dbReference type="Pfam" id="PF03633"/>
    </source>
</evidence>
<dbReference type="Gene3D" id="2.70.98.40">
    <property type="entry name" value="Glycoside hydrolase, family 65, N-terminal domain"/>
    <property type="match status" value="1"/>
</dbReference>
<dbReference type="PANTHER" id="PTHR11051">
    <property type="entry name" value="GLYCOSYL HYDROLASE-RELATED"/>
    <property type="match status" value="1"/>
</dbReference>
<dbReference type="EMBL" id="BAABHS010000008">
    <property type="protein sequence ID" value="GAA4961627.1"/>
    <property type="molecule type" value="Genomic_DNA"/>
</dbReference>
<comment type="similarity">
    <text evidence="1">Belongs to the glycosyl hydrolase 65 family.</text>
</comment>
<dbReference type="InterPro" id="IPR037018">
    <property type="entry name" value="GH65_N"/>
</dbReference>
<evidence type="ECO:0000256" key="4">
    <source>
        <dbReference type="ARBA" id="ARBA00023295"/>
    </source>
</evidence>
<sequence length="799" mass="88973">MSDAWTLRYQGFDPEREGLCEALCALGNGYLATRAAASEAQADGVHYPGTYLAGLYDRGVTRLAGHTVENEDLVNAPNWLPLTFRAAGGAWFAGRAEEIVAHEIAVDMRRGVFTRHSRIRDEAGRITVLTQRRLVHMAFPHLAAMETTLVPENWSGLLEVRSAVDGGVRNTGVARYRGLADRHLAVRRKHSAVPGTVVLEAETLASKVRIAAAARTRLTAGGDPADIRGWSDDTRIGCDLTVPAAPGRGIVVEKIAAVYTGRDPAIGDPVRAAVQAATTAGDFEELLRSHTRRWAELWSRCRLDLGHTGKAEQAVRLYTFHILQTLTAHTADLDAGVPARGLHGEAYRGHVFWDELFVLPYLNLRLPEVGRGLLRYRHRRLDAARRAARADGLRGAMFPWQSGGDGREETPDTHLNPRSGRWLPDHSHLQRHVGSAIAYNVWQYYQATGDHAYFAAEGAELIVEIARFWADLARFDPVLRRYRIHGVMGPDEYHDAYPWAERPGLDDNAYTNVMASWVLRTAGRALELLPEYRRAELADKLRLDADEPARWEHVSRKLRVCFHDGVVSQFHRYDELAELDWGAYRKRYGDIRRLDRILEAEGDSPNRYRVSKQADVLMLAYLFPPAELAGLFAHLGYDVDTDAFDRTMRYYLRRTAHGSTLSAVVHAWVLARSDRAASGRFLREALASDVYDVQGGTTAEGIHLGAMAGCLDLLSRGYPGLEVRDDVLVLDPVLPPDVGPLEFHLRYRDHWGVRVHVSHRGASVSLGHGQSTPIRIRVGTEERVVEAGGSRRVALPPRA</sequence>
<evidence type="ECO:0000256" key="2">
    <source>
        <dbReference type="ARBA" id="ARBA00022676"/>
    </source>
</evidence>
<dbReference type="Pfam" id="PF03633">
    <property type="entry name" value="Glyco_hydro_65C"/>
    <property type="match status" value="1"/>
</dbReference>
<dbReference type="Proteomes" id="UP001500466">
    <property type="component" value="Unassembled WGS sequence"/>
</dbReference>
<dbReference type="PANTHER" id="PTHR11051:SF8">
    <property type="entry name" value="PROTEIN-GLUCOSYLGALACTOSYLHYDROXYLYSINE GLUCOSIDASE"/>
    <property type="match status" value="1"/>
</dbReference>
<evidence type="ECO:0000259" key="5">
    <source>
        <dbReference type="Pfam" id="PF03632"/>
    </source>
</evidence>
<proteinExistence type="inferred from homology"/>
<dbReference type="RefSeq" id="WP_345675608.1">
    <property type="nucleotide sequence ID" value="NZ_BAABHS010000008.1"/>
</dbReference>
<organism evidence="8 9">
    <name type="scientific">Yinghuangia aomiensis</name>
    <dbReference type="NCBI Taxonomy" id="676205"/>
    <lineage>
        <taxon>Bacteria</taxon>
        <taxon>Bacillati</taxon>
        <taxon>Actinomycetota</taxon>
        <taxon>Actinomycetes</taxon>
        <taxon>Kitasatosporales</taxon>
        <taxon>Streptomycetaceae</taxon>
        <taxon>Yinghuangia</taxon>
    </lineage>
</organism>
<dbReference type="InterPro" id="IPR017045">
    <property type="entry name" value="Malt_Pase/Glycosyl_Hdrlase"/>
</dbReference>
<evidence type="ECO:0000313" key="8">
    <source>
        <dbReference type="EMBL" id="GAA4961627.1"/>
    </source>
</evidence>
<dbReference type="SUPFAM" id="SSF48208">
    <property type="entry name" value="Six-hairpin glycosidases"/>
    <property type="match status" value="1"/>
</dbReference>
<keyword evidence="4" id="KW-0326">Glycosidase</keyword>
<name>A0ABP9H4T0_9ACTN</name>
<dbReference type="SUPFAM" id="SSF74650">
    <property type="entry name" value="Galactose mutarotase-like"/>
    <property type="match status" value="1"/>
</dbReference>
<feature type="domain" description="Glycoside hydrolase family 65 central catalytic" evidence="5">
    <location>
        <begin position="317"/>
        <end position="711"/>
    </location>
</feature>
<dbReference type="Pfam" id="PF03632">
    <property type="entry name" value="Glyco_hydro_65m"/>
    <property type="match status" value="1"/>
</dbReference>
<evidence type="ECO:0000256" key="3">
    <source>
        <dbReference type="ARBA" id="ARBA00022679"/>
    </source>
</evidence>
<dbReference type="InterPro" id="IPR005194">
    <property type="entry name" value="Glyco_hydro_65_C"/>
</dbReference>
<keyword evidence="8" id="KW-0378">Hydrolase</keyword>
<dbReference type="PIRSF" id="PIRSF036289">
    <property type="entry name" value="Glycosyl_hydrolase_malt_phosph"/>
    <property type="match status" value="1"/>
</dbReference>
<evidence type="ECO:0000256" key="1">
    <source>
        <dbReference type="ARBA" id="ARBA00006768"/>
    </source>
</evidence>
<dbReference type="GO" id="GO:0016787">
    <property type="term" value="F:hydrolase activity"/>
    <property type="evidence" value="ECO:0007669"/>
    <property type="project" value="UniProtKB-KW"/>
</dbReference>
<protein>
    <submittedName>
        <fullName evidence="8">Glycosyl hydrolase family 65 protein</fullName>
    </submittedName>
</protein>
<keyword evidence="2" id="KW-0328">Glycosyltransferase</keyword>
<dbReference type="InterPro" id="IPR005195">
    <property type="entry name" value="Glyco_hydro_65_M"/>
</dbReference>
<comment type="caution">
    <text evidence="8">The sequence shown here is derived from an EMBL/GenBank/DDBJ whole genome shotgun (WGS) entry which is preliminary data.</text>
</comment>
<feature type="domain" description="Glycoside hydrolase family 65 N-terminal" evidence="7">
    <location>
        <begin position="9"/>
        <end position="262"/>
    </location>
</feature>
<dbReference type="InterPro" id="IPR011013">
    <property type="entry name" value="Gal_mutarotase_sf_dom"/>
</dbReference>
<dbReference type="InterPro" id="IPR008928">
    <property type="entry name" value="6-hairpin_glycosidase_sf"/>
</dbReference>
<dbReference type="Pfam" id="PF03636">
    <property type="entry name" value="Glyco_hydro_65N"/>
    <property type="match status" value="1"/>
</dbReference>
<keyword evidence="3" id="KW-0808">Transferase</keyword>
<gene>
    <name evidence="8" type="ORF">GCM10023205_26420</name>
</gene>
<keyword evidence="9" id="KW-1185">Reference proteome</keyword>
<reference evidence="9" key="1">
    <citation type="journal article" date="2019" name="Int. J. Syst. Evol. Microbiol.">
        <title>The Global Catalogue of Microorganisms (GCM) 10K type strain sequencing project: providing services to taxonomists for standard genome sequencing and annotation.</title>
        <authorList>
            <consortium name="The Broad Institute Genomics Platform"/>
            <consortium name="The Broad Institute Genome Sequencing Center for Infectious Disease"/>
            <person name="Wu L."/>
            <person name="Ma J."/>
        </authorList>
    </citation>
    <scope>NUCLEOTIDE SEQUENCE [LARGE SCALE GENOMIC DNA]</scope>
    <source>
        <strain evidence="9">JCM 17986</strain>
    </source>
</reference>
<feature type="domain" description="Glycoside hydrolase family 65 C-terminal" evidence="6">
    <location>
        <begin position="721"/>
        <end position="781"/>
    </location>
</feature>
<accession>A0ABP9H4T0</accession>
<dbReference type="InterPro" id="IPR012341">
    <property type="entry name" value="6hp_glycosidase-like_sf"/>
</dbReference>